<dbReference type="SUPFAM" id="SSF53756">
    <property type="entry name" value="UDP-Glycosyltransferase/glycogen phosphorylase"/>
    <property type="match status" value="1"/>
</dbReference>
<dbReference type="AlphaFoldDB" id="A0A4Q9R0A3"/>
<comment type="caution">
    <text evidence="1">The sequence shown here is derived from an EMBL/GenBank/DDBJ whole genome shotgun (WGS) entry which is preliminary data.</text>
</comment>
<name>A0A4Q9R0A3_9GAMM</name>
<evidence type="ECO:0008006" key="3">
    <source>
        <dbReference type="Google" id="ProtNLM"/>
    </source>
</evidence>
<dbReference type="EMBL" id="QJUP01000026">
    <property type="protein sequence ID" value="TBU91621.1"/>
    <property type="molecule type" value="Genomic_DNA"/>
</dbReference>
<dbReference type="Proteomes" id="UP000292639">
    <property type="component" value="Unassembled WGS sequence"/>
</dbReference>
<keyword evidence="2" id="KW-1185">Reference proteome</keyword>
<proteinExistence type="predicted"/>
<evidence type="ECO:0000313" key="2">
    <source>
        <dbReference type="Proteomes" id="UP000292639"/>
    </source>
</evidence>
<protein>
    <recommendedName>
        <fullName evidence="3">Capsule polysaccharide biosynthesis protein</fullName>
    </recommendedName>
</protein>
<organism evidence="1 2">
    <name type="scientific">Stutzerimonas kirkiae</name>
    <dbReference type="NCBI Taxonomy" id="2211392"/>
    <lineage>
        <taxon>Bacteria</taxon>
        <taxon>Pseudomonadati</taxon>
        <taxon>Pseudomonadota</taxon>
        <taxon>Gammaproteobacteria</taxon>
        <taxon>Pseudomonadales</taxon>
        <taxon>Pseudomonadaceae</taxon>
        <taxon>Stutzerimonas</taxon>
    </lineage>
</organism>
<gene>
    <name evidence="1" type="ORF">DNJ96_15775</name>
</gene>
<accession>A0A4Q9R0A3</accession>
<reference evidence="1 2" key="1">
    <citation type="submission" date="2018-06" db="EMBL/GenBank/DDBJ databases">
        <title>Three novel Pseudomonas species isolated from symptomatic oak.</title>
        <authorList>
            <person name="Bueno-Gonzalez V."/>
            <person name="Brady C."/>
        </authorList>
    </citation>
    <scope>NUCLEOTIDE SEQUENCE [LARGE SCALE GENOMIC DNA]</scope>
    <source>
        <strain evidence="1 2">P17C</strain>
    </source>
</reference>
<sequence>MKDRLIILRGYVAGERYNTPAPWRKWLLDRQVQRRLKVWQQIASDKSLEGKGLRLALYPLQIQPEANLDVWGQEFRDQAKLVIQLADALPEGWHLRVKANPKSKYELSDGLLDVLRSHPKVSPIPLMDSMASVLAEVDLVCTVTGTVAVECVLSGKPLVQFGPSVVDHGSGCEQLRSAVEIADVARSIEANRYRLATDESRINLVRKLYATTFPGKVSDPVNLPSVMAVDNVRSVANTILEVAKGCV</sequence>
<evidence type="ECO:0000313" key="1">
    <source>
        <dbReference type="EMBL" id="TBU91621.1"/>
    </source>
</evidence>